<dbReference type="PANTHER" id="PTHR30535:SF34">
    <property type="entry name" value="MOLYBDATE-BINDING PROTEIN MOLA"/>
    <property type="match status" value="1"/>
</dbReference>
<dbReference type="Gene3D" id="1.20.58.2180">
    <property type="match status" value="1"/>
</dbReference>
<dbReference type="AlphaFoldDB" id="A0A2W1KH03"/>
<feature type="domain" description="Fe/B12 periplasmic-binding" evidence="1">
    <location>
        <begin position="53"/>
        <end position="321"/>
    </location>
</feature>
<dbReference type="EMBL" id="QKQP01000001">
    <property type="protein sequence ID" value="PZD81682.1"/>
    <property type="molecule type" value="Genomic_DNA"/>
</dbReference>
<dbReference type="PANTHER" id="PTHR30535">
    <property type="entry name" value="VITAMIN B12-BINDING PROTEIN"/>
    <property type="match status" value="1"/>
</dbReference>
<dbReference type="Pfam" id="PF01497">
    <property type="entry name" value="Peripla_BP_2"/>
    <property type="match status" value="1"/>
</dbReference>
<dbReference type="Gene3D" id="3.40.50.1980">
    <property type="entry name" value="Nitrogenase molybdenum iron protein domain"/>
    <property type="match status" value="2"/>
</dbReference>
<comment type="caution">
    <text evidence="2">The sequence shown here is derived from an EMBL/GenBank/DDBJ whole genome shotgun (WGS) entry which is preliminary data.</text>
</comment>
<evidence type="ECO:0000259" key="1">
    <source>
        <dbReference type="PROSITE" id="PS50983"/>
    </source>
</evidence>
<dbReference type="InterPro" id="IPR002491">
    <property type="entry name" value="ABC_transptr_periplasmic_BD"/>
</dbReference>
<accession>A0A2W1KH03</accession>
<dbReference type="SUPFAM" id="SSF53807">
    <property type="entry name" value="Helical backbone' metal receptor"/>
    <property type="match status" value="1"/>
</dbReference>
<dbReference type="PROSITE" id="PS50983">
    <property type="entry name" value="FE_B12_PBP"/>
    <property type="match status" value="1"/>
</dbReference>
<evidence type="ECO:0000313" key="3">
    <source>
        <dbReference type="Proteomes" id="UP000248886"/>
    </source>
</evidence>
<gene>
    <name evidence="2" type="ORF">DN052_00960</name>
</gene>
<evidence type="ECO:0000313" key="2">
    <source>
        <dbReference type="EMBL" id="PZD81682.1"/>
    </source>
</evidence>
<sequence length="352" mass="40001">MARTMNILSMRLRFLFTVILTGIMGIASFQTATAQVVMDMSGQPVNIPQPLDKVFGSAPPVNALIYTLDPHLLAGWNLPLSPSQRKYLDPAARHLPVLGGWFGQGYNADIGTILQAHPDLIVFWYPYMGPQASVVSKLRALGLPVLNVKLHDLADYIQAYRLLGEAFHKQTRAENLIRYLSEKKDALQNLHTQIPEPNRVSVYYAGSPNGLRSGCDEAMPTATIQWADGENVFHCTINHFQGYQQVSMGQVLRWNPEVILSDNPIFLAQVYTNPAWAPLQAVRHHRVYYIPQQPFSWFNRLYSFMQILGAQWLAHKLYPQQFAFSDKDIQNFYQQFLGVKISDARLREIMQP</sequence>
<dbReference type="Proteomes" id="UP000248886">
    <property type="component" value="Unassembled WGS sequence"/>
</dbReference>
<protein>
    <submittedName>
        <fullName evidence="2">Iron ABC transporter substrate-binding protein</fullName>
    </submittedName>
</protein>
<reference evidence="2 3" key="1">
    <citation type="submission" date="2018-06" db="EMBL/GenBank/DDBJ databases">
        <title>Draft sequence of Acidithiobacillus ferrooxidans CCM 4253.</title>
        <authorList>
            <person name="Moya-Beltran A."/>
            <person name="Castro M."/>
            <person name="Covarrubias P.C."/>
            <person name="Issotta F."/>
            <person name="Janiczek O."/>
            <person name="Mandl M."/>
            <person name="Kucera J."/>
            <person name="Quatrini R."/>
        </authorList>
    </citation>
    <scope>NUCLEOTIDE SEQUENCE [LARGE SCALE GENOMIC DNA]</scope>
    <source>
        <strain evidence="2 3">CCM 4253</strain>
    </source>
</reference>
<organism evidence="2 3">
    <name type="scientific">Acidithiobacillus ferrooxidans</name>
    <name type="common">Thiobacillus ferrooxidans</name>
    <dbReference type="NCBI Taxonomy" id="920"/>
    <lineage>
        <taxon>Bacteria</taxon>
        <taxon>Pseudomonadati</taxon>
        <taxon>Pseudomonadota</taxon>
        <taxon>Acidithiobacillia</taxon>
        <taxon>Acidithiobacillales</taxon>
        <taxon>Acidithiobacillaceae</taxon>
        <taxon>Acidithiobacillus</taxon>
    </lineage>
</organism>
<dbReference type="OrthoDB" id="9775594at2"/>
<name>A0A2W1KH03_ACIFR</name>
<proteinExistence type="predicted"/>
<dbReference type="InterPro" id="IPR050902">
    <property type="entry name" value="ABC_Transporter_SBP"/>
</dbReference>